<evidence type="ECO:0008006" key="4">
    <source>
        <dbReference type="Google" id="ProtNLM"/>
    </source>
</evidence>
<keyword evidence="3" id="KW-1185">Reference proteome</keyword>
<evidence type="ECO:0000313" key="3">
    <source>
        <dbReference type="Proteomes" id="UP000064967"/>
    </source>
</evidence>
<sequence>MLVSGLGMGFTLRAALDELADDAQVTVAELNAVVVGWCKGPLAPLIADAARDPRVTVDIVDVAVCIAGVARDPGVRRFDAIVLDMYEGPQTQVRPNDPLYGPSAVLRVKKALAPDGVFAVWCEGPSAGFERALHAAGFHHQLRRAGRGARIHCVYIARPSAAGTV</sequence>
<dbReference type="AlphaFoldDB" id="A0A0K1PQL0"/>
<proteinExistence type="predicted"/>
<dbReference type="STRING" id="1391654.AKJ09_02335"/>
<name>A0A0K1PQL0_9BACT</name>
<accession>A0A0K1PQL0</accession>
<dbReference type="InterPro" id="IPR029063">
    <property type="entry name" value="SAM-dependent_MTases_sf"/>
</dbReference>
<reference evidence="2 3" key="1">
    <citation type="submission" date="2015-08" db="EMBL/GenBank/DDBJ databases">
        <authorList>
            <person name="Babu N.S."/>
            <person name="Beckwith C.J."/>
            <person name="Beseler K.G."/>
            <person name="Brison A."/>
            <person name="Carone J.V."/>
            <person name="Caskin T.P."/>
            <person name="Diamond M."/>
            <person name="Durham M.E."/>
            <person name="Foxe J.M."/>
            <person name="Go M."/>
            <person name="Henderson B.A."/>
            <person name="Jones I.B."/>
            <person name="McGettigan J.A."/>
            <person name="Micheletti S.J."/>
            <person name="Nasrallah M.E."/>
            <person name="Ortiz D."/>
            <person name="Piller C.R."/>
            <person name="Privatt S.R."/>
            <person name="Schneider S.L."/>
            <person name="Sharp S."/>
            <person name="Smith T.C."/>
            <person name="Stanton J.D."/>
            <person name="Ullery H.E."/>
            <person name="Wilson R.J."/>
            <person name="Serrano M.G."/>
            <person name="Buck G."/>
            <person name="Lee V."/>
            <person name="Wang Y."/>
            <person name="Carvalho R."/>
            <person name="Voegtly L."/>
            <person name="Shi R."/>
            <person name="Duckworth R."/>
            <person name="Johnson A."/>
            <person name="Loviza R."/>
            <person name="Walstead R."/>
            <person name="Shah Z."/>
            <person name="Kiflezghi M."/>
            <person name="Wade K."/>
            <person name="Ball S.L."/>
            <person name="Bradley K.W."/>
            <person name="Asai D.J."/>
            <person name="Bowman C.A."/>
            <person name="Russell D.A."/>
            <person name="Pope W.H."/>
            <person name="Jacobs-Sera D."/>
            <person name="Hendrix R.W."/>
            <person name="Hatfull G.F."/>
        </authorList>
    </citation>
    <scope>NUCLEOTIDE SEQUENCE [LARGE SCALE GENOMIC DNA]</scope>
    <source>
        <strain evidence="2 3">DSM 27648</strain>
    </source>
</reference>
<organism evidence="2 3">
    <name type="scientific">Labilithrix luteola</name>
    <dbReference type="NCBI Taxonomy" id="1391654"/>
    <lineage>
        <taxon>Bacteria</taxon>
        <taxon>Pseudomonadati</taxon>
        <taxon>Myxococcota</taxon>
        <taxon>Polyangia</taxon>
        <taxon>Polyangiales</taxon>
        <taxon>Labilitrichaceae</taxon>
        <taxon>Labilithrix</taxon>
    </lineage>
</organism>
<dbReference type="PANTHER" id="PTHR43317">
    <property type="entry name" value="THERMOSPERMINE SYNTHASE ACAULIS5"/>
    <property type="match status" value="1"/>
</dbReference>
<evidence type="ECO:0000256" key="1">
    <source>
        <dbReference type="ARBA" id="ARBA00023115"/>
    </source>
</evidence>
<dbReference type="EMBL" id="CP012333">
    <property type="protein sequence ID" value="AKU95671.1"/>
    <property type="molecule type" value="Genomic_DNA"/>
</dbReference>
<dbReference type="PANTHER" id="PTHR43317:SF3">
    <property type="entry name" value="BLR2883 PROTEIN"/>
    <property type="match status" value="1"/>
</dbReference>
<gene>
    <name evidence="2" type="ORF">AKJ09_02335</name>
</gene>
<dbReference type="KEGG" id="llu:AKJ09_02335"/>
<dbReference type="SUPFAM" id="SSF53335">
    <property type="entry name" value="S-adenosyl-L-methionine-dependent methyltransferases"/>
    <property type="match status" value="1"/>
</dbReference>
<dbReference type="Gene3D" id="3.40.50.150">
    <property type="entry name" value="Vaccinia Virus protein VP39"/>
    <property type="match status" value="1"/>
</dbReference>
<dbReference type="Proteomes" id="UP000064967">
    <property type="component" value="Chromosome"/>
</dbReference>
<evidence type="ECO:0000313" key="2">
    <source>
        <dbReference type="EMBL" id="AKU95671.1"/>
    </source>
</evidence>
<dbReference type="GO" id="GO:0006596">
    <property type="term" value="P:polyamine biosynthetic process"/>
    <property type="evidence" value="ECO:0007669"/>
    <property type="project" value="UniProtKB-KW"/>
</dbReference>
<keyword evidence="1" id="KW-0620">Polyamine biosynthesis</keyword>
<protein>
    <recommendedName>
        <fullName evidence="4">Spermidine synthase</fullName>
    </recommendedName>
</protein>